<dbReference type="WBParaSite" id="PSU_v2.g2404.t1">
    <property type="protein sequence ID" value="PSU_v2.g2404.t1"/>
    <property type="gene ID" value="PSU_v2.g2404"/>
</dbReference>
<evidence type="ECO:0000313" key="2">
    <source>
        <dbReference type="WBParaSite" id="PSU_v2.g2404.t1"/>
    </source>
</evidence>
<protein>
    <submittedName>
        <fullName evidence="2">Uncharacterized protein</fullName>
    </submittedName>
</protein>
<keyword evidence="1" id="KW-1185">Reference proteome</keyword>
<evidence type="ECO:0000313" key="1">
    <source>
        <dbReference type="Proteomes" id="UP000887577"/>
    </source>
</evidence>
<accession>A0A914YNG0</accession>
<dbReference type="Proteomes" id="UP000887577">
    <property type="component" value="Unplaced"/>
</dbReference>
<name>A0A914YNG0_9BILA</name>
<organism evidence="1 2">
    <name type="scientific">Panagrolaimus superbus</name>
    <dbReference type="NCBI Taxonomy" id="310955"/>
    <lineage>
        <taxon>Eukaryota</taxon>
        <taxon>Metazoa</taxon>
        <taxon>Ecdysozoa</taxon>
        <taxon>Nematoda</taxon>
        <taxon>Chromadorea</taxon>
        <taxon>Rhabditida</taxon>
        <taxon>Tylenchina</taxon>
        <taxon>Panagrolaimomorpha</taxon>
        <taxon>Panagrolaimoidea</taxon>
        <taxon>Panagrolaimidae</taxon>
        <taxon>Panagrolaimus</taxon>
    </lineage>
</organism>
<reference evidence="2" key="1">
    <citation type="submission" date="2022-11" db="UniProtKB">
        <authorList>
            <consortium name="WormBaseParasite"/>
        </authorList>
    </citation>
    <scope>IDENTIFICATION</scope>
</reference>
<sequence>MDYADNVNIRDIQDEMPAFEQNHIQAVLDSVKEMFDSLWLSLLSSPDVTSHTVDVVCGIVSDMLKKSLELIKPNPSDYEKAVTYFSQEWCKTKSEYLRKQELYKSGDFIQPEKYALNDRMEPVATFDGQHLRLKTDYMAFIPLEIFGGDFLAIQLYDDDYGTTNPLQTGSASFYKMIGCYYRILNMPAEFQSTFEHIFLAYLAYSNDMALNRHGFLRATIVHQLRQLENEGITVLIHGSQVHFRVVLFNLFGDNLGLNQNGGYKSYFLGDNACRICHFNWEEICSIFEMSDNRLRTAEEYDEAAMSDNFNVRNDWGVKENSAFNDLELFHVQECPSVDLMHDLFQGHVRYLIPMVFRSFENYDTVFNAVAAFPFQGKDSFNIPRPTQNGDRMEQLKGMTASTVSTFIRLLPLILADILEERTKVWNLLLLFQKIYDIVMAQHAEAEMLDNLKDLVQQYLSEFTRLGGHMTVKPHYMTHYEKMIKMYGPLWFSWSMRYEAKHQPFKQYSNVNRCHKNLPYTLAWKHQAFACDIIRKMEKRSFDYC</sequence>
<proteinExistence type="predicted"/>
<dbReference type="AlphaFoldDB" id="A0A914YNG0"/>